<reference evidence="7 8" key="1">
    <citation type="submission" date="2016-10" db="EMBL/GenBank/DDBJ databases">
        <authorList>
            <person name="de Groot N.N."/>
        </authorList>
    </citation>
    <scope>NUCLEOTIDE SEQUENCE [LARGE SCALE GENOMIC DNA]</scope>
    <source>
        <strain evidence="7 8">ATCC 43154</strain>
    </source>
</reference>
<evidence type="ECO:0000256" key="4">
    <source>
        <dbReference type="ARBA" id="ARBA00023136"/>
    </source>
</evidence>
<feature type="transmembrane region" description="Helical" evidence="5">
    <location>
        <begin position="69"/>
        <end position="88"/>
    </location>
</feature>
<dbReference type="InterPro" id="IPR006977">
    <property type="entry name" value="Yip1_dom"/>
</dbReference>
<dbReference type="Proteomes" id="UP000199470">
    <property type="component" value="Unassembled WGS sequence"/>
</dbReference>
<dbReference type="OrthoDB" id="8526565at2"/>
<keyword evidence="2 5" id="KW-0812">Transmembrane</keyword>
<dbReference type="EMBL" id="FOTW01000030">
    <property type="protein sequence ID" value="SFM73600.1"/>
    <property type="molecule type" value="Genomic_DNA"/>
</dbReference>
<feature type="transmembrane region" description="Helical" evidence="5">
    <location>
        <begin position="168"/>
        <end position="188"/>
    </location>
</feature>
<dbReference type="GO" id="GO:0016020">
    <property type="term" value="C:membrane"/>
    <property type="evidence" value="ECO:0007669"/>
    <property type="project" value="UniProtKB-SubCell"/>
</dbReference>
<evidence type="ECO:0000256" key="2">
    <source>
        <dbReference type="ARBA" id="ARBA00022692"/>
    </source>
</evidence>
<dbReference type="AlphaFoldDB" id="A0A1I4TAK3"/>
<evidence type="ECO:0000313" key="8">
    <source>
        <dbReference type="Proteomes" id="UP000199470"/>
    </source>
</evidence>
<feature type="transmembrane region" description="Helical" evidence="5">
    <location>
        <begin position="127"/>
        <end position="147"/>
    </location>
</feature>
<dbReference type="Pfam" id="PF04893">
    <property type="entry name" value="Yip1"/>
    <property type="match status" value="1"/>
</dbReference>
<organism evidence="7 8">
    <name type="scientific">Rugamonas rubra</name>
    <dbReference type="NCBI Taxonomy" id="758825"/>
    <lineage>
        <taxon>Bacteria</taxon>
        <taxon>Pseudomonadati</taxon>
        <taxon>Pseudomonadota</taxon>
        <taxon>Betaproteobacteria</taxon>
        <taxon>Burkholderiales</taxon>
        <taxon>Oxalobacteraceae</taxon>
        <taxon>Telluria group</taxon>
        <taxon>Rugamonas</taxon>
    </lineage>
</organism>
<keyword evidence="4 5" id="KW-0472">Membrane</keyword>
<evidence type="ECO:0000259" key="6">
    <source>
        <dbReference type="Pfam" id="PF04893"/>
    </source>
</evidence>
<keyword evidence="3 5" id="KW-1133">Transmembrane helix</keyword>
<sequence>MSPLHILKLPFSSLDGWVSLRQSHPSVLETFFFLTMPFSLIPPAMLIYAGAHHGAIYPVTASAARWQEVAIVFFVMELLTVPLVAWLIKQVASAHQIKVGFRDTFLLAAVTAIPMWLSAFGLAIPSLWPSIAILCLGMVLGGCLLFRGCDSFLRTGEELEAQAIAAEVFAGGALMWVALCAAVVLQLMNG</sequence>
<evidence type="ECO:0000256" key="1">
    <source>
        <dbReference type="ARBA" id="ARBA00004141"/>
    </source>
</evidence>
<feature type="transmembrane region" description="Helical" evidence="5">
    <location>
        <begin position="100"/>
        <end position="121"/>
    </location>
</feature>
<protein>
    <recommendedName>
        <fullName evidence="6">Yip1 domain-containing protein</fullName>
    </recommendedName>
</protein>
<proteinExistence type="predicted"/>
<feature type="transmembrane region" description="Helical" evidence="5">
    <location>
        <begin position="31"/>
        <end position="49"/>
    </location>
</feature>
<comment type="subcellular location">
    <subcellularLocation>
        <location evidence="1">Membrane</location>
        <topology evidence="1">Multi-pass membrane protein</topology>
    </subcellularLocation>
</comment>
<keyword evidence="8" id="KW-1185">Reference proteome</keyword>
<evidence type="ECO:0000256" key="3">
    <source>
        <dbReference type="ARBA" id="ARBA00022989"/>
    </source>
</evidence>
<feature type="domain" description="Yip1" evidence="6">
    <location>
        <begin position="15"/>
        <end position="178"/>
    </location>
</feature>
<evidence type="ECO:0000256" key="5">
    <source>
        <dbReference type="SAM" id="Phobius"/>
    </source>
</evidence>
<accession>A0A1I4TAK3</accession>
<dbReference type="RefSeq" id="WP_093390534.1">
    <property type="nucleotide sequence ID" value="NZ_FOTW01000030.1"/>
</dbReference>
<name>A0A1I4TAK3_9BURK</name>
<gene>
    <name evidence="7" type="ORF">SAMN02982985_05124</name>
</gene>
<evidence type="ECO:0000313" key="7">
    <source>
        <dbReference type="EMBL" id="SFM73600.1"/>
    </source>
</evidence>